<dbReference type="EMBL" id="PEWD01000064">
    <property type="protein sequence ID" value="PIU68673.1"/>
    <property type="molecule type" value="Genomic_DNA"/>
</dbReference>
<dbReference type="AlphaFoldDB" id="A0A2M7AMS3"/>
<dbReference type="GO" id="GO:0032259">
    <property type="term" value="P:methylation"/>
    <property type="evidence" value="ECO:0007669"/>
    <property type="project" value="UniProtKB-KW"/>
</dbReference>
<dbReference type="InterPro" id="IPR029063">
    <property type="entry name" value="SAM-dependent_MTases_sf"/>
</dbReference>
<sequence>MDQNLSKESLIKEIERLKKELKKKKKYGLVWEEKPEEVVEMCKTKLPVLKEVKNKEIITDKDKPVNLLIEGDNYHALSVLNYTHAKKVDVIYIDPPYNTGARDWKYNNNYVDINDAWRHSKWLSFMSHRLRLLKNLLSPNGVLICTIDHNEQEALGLLLKELFPSKEITCVTIIHNPSGIQGKNFSYNNEYAYFVYRGDQKVIAFEERTDEDADIRQFMNTAKGRSINYLRESGSNCFYPIFVKNLEIVGFGEVCDKSFHPKNSNVLRKDGVIELYPIDSEGVERKWVFSRQNVESIKDELSIKYNKKTKTISIIRTKKQINYKTVWSGEKFNAKTYGTQLLNNILGKEFPFPKSLYAVEECIKTVVHNKNKAIILDFFAGSGTTGHAVLELNKEDGGNRKFILCTNNEDNNGNGFKIAEDICYPRIKKVIEGYKNLKGEKVAGLGGNLKYFKTDFVVYDEPTDRNKIKLTAEATEMLCVKEGTFEEIGEPASAKASAGKLDQKFQIFKNANHYTGIIFDQAAIPVFKKAIKDIKGKFSVYVFSLGDEDFSEEFADLNKKRSEAKSRTELDSGARIQLSPIPEAILRVYRRIFK</sequence>
<dbReference type="GO" id="GO:0008170">
    <property type="term" value="F:N-methyltransferase activity"/>
    <property type="evidence" value="ECO:0007669"/>
    <property type="project" value="InterPro"/>
</dbReference>
<dbReference type="InterPro" id="IPR002052">
    <property type="entry name" value="DNA_methylase_N6_adenine_CS"/>
</dbReference>
<dbReference type="PROSITE" id="PS00092">
    <property type="entry name" value="N6_MTASE"/>
    <property type="match status" value="1"/>
</dbReference>
<protein>
    <submittedName>
        <fullName evidence="5">Site-specific DNA-methyltransferase</fullName>
    </submittedName>
</protein>
<organism evidence="5 6">
    <name type="scientific">candidate division WWE3 bacterium CG06_land_8_20_14_3_00_42_16</name>
    <dbReference type="NCBI Taxonomy" id="1975083"/>
    <lineage>
        <taxon>Bacteria</taxon>
        <taxon>Katanobacteria</taxon>
    </lineage>
</organism>
<evidence type="ECO:0000256" key="1">
    <source>
        <dbReference type="ARBA" id="ARBA00006594"/>
    </source>
</evidence>
<evidence type="ECO:0000256" key="3">
    <source>
        <dbReference type="ARBA" id="ARBA00022679"/>
    </source>
</evidence>
<comment type="similarity">
    <text evidence="1">Belongs to the N(4)/N(6)-methyltransferase family.</text>
</comment>
<dbReference type="InterPro" id="IPR001091">
    <property type="entry name" value="RM_Methyltransferase"/>
</dbReference>
<keyword evidence="3 5" id="KW-0808">Transferase</keyword>
<reference evidence="6" key="1">
    <citation type="submission" date="2017-09" db="EMBL/GenBank/DDBJ databases">
        <title>Depth-based differentiation of microbial function through sediment-hosted aquifers and enrichment of novel symbionts in the deep terrestrial subsurface.</title>
        <authorList>
            <person name="Probst A.J."/>
            <person name="Ladd B."/>
            <person name="Jarett J.K."/>
            <person name="Geller-Mcgrath D.E."/>
            <person name="Sieber C.M.K."/>
            <person name="Emerson J.B."/>
            <person name="Anantharaman K."/>
            <person name="Thomas B.C."/>
            <person name="Malmstrom R."/>
            <person name="Stieglmeier M."/>
            <person name="Klingl A."/>
            <person name="Woyke T."/>
            <person name="Ryan C.M."/>
            <person name="Banfield J.F."/>
        </authorList>
    </citation>
    <scope>NUCLEOTIDE SEQUENCE [LARGE SCALE GENOMIC DNA]</scope>
</reference>
<evidence type="ECO:0000313" key="6">
    <source>
        <dbReference type="Proteomes" id="UP000229916"/>
    </source>
</evidence>
<keyword evidence="2 5" id="KW-0489">Methyltransferase</keyword>
<evidence type="ECO:0000313" key="5">
    <source>
        <dbReference type="EMBL" id="PIU68673.1"/>
    </source>
</evidence>
<dbReference type="Proteomes" id="UP000229916">
    <property type="component" value="Unassembled WGS sequence"/>
</dbReference>
<accession>A0A2M7AMS3</accession>
<feature type="domain" description="DNA methylase N-4/N-6" evidence="4">
    <location>
        <begin position="88"/>
        <end position="405"/>
    </location>
</feature>
<gene>
    <name evidence="5" type="ORF">COS81_03285</name>
</gene>
<evidence type="ECO:0000259" key="4">
    <source>
        <dbReference type="Pfam" id="PF01555"/>
    </source>
</evidence>
<name>A0A2M7AMS3_UNCKA</name>
<dbReference type="Pfam" id="PF01555">
    <property type="entry name" value="N6_N4_Mtase"/>
    <property type="match status" value="1"/>
</dbReference>
<comment type="caution">
    <text evidence="5">The sequence shown here is derived from an EMBL/GenBank/DDBJ whole genome shotgun (WGS) entry which is preliminary data.</text>
</comment>
<proteinExistence type="inferred from homology"/>
<evidence type="ECO:0000256" key="2">
    <source>
        <dbReference type="ARBA" id="ARBA00022603"/>
    </source>
</evidence>
<dbReference type="PRINTS" id="PR00508">
    <property type="entry name" value="S21N4MTFRASE"/>
</dbReference>
<dbReference type="Gene3D" id="3.40.50.150">
    <property type="entry name" value="Vaccinia Virus protein VP39"/>
    <property type="match status" value="1"/>
</dbReference>
<dbReference type="SUPFAM" id="SSF53335">
    <property type="entry name" value="S-adenosyl-L-methionine-dependent methyltransferases"/>
    <property type="match status" value="1"/>
</dbReference>
<dbReference type="InterPro" id="IPR002941">
    <property type="entry name" value="DNA_methylase_N4/N6"/>
</dbReference>
<dbReference type="GO" id="GO:0003677">
    <property type="term" value="F:DNA binding"/>
    <property type="evidence" value="ECO:0007669"/>
    <property type="project" value="InterPro"/>
</dbReference>